<comment type="similarity">
    <text evidence="2 9">Belongs to the membrane fusion protein (MFP) (TC 8.A.1) family.</text>
</comment>
<organism evidence="13 14">
    <name type="scientific">Ramlibacter alkalitolerans</name>
    <dbReference type="NCBI Taxonomy" id="2039631"/>
    <lineage>
        <taxon>Bacteria</taxon>
        <taxon>Pseudomonadati</taxon>
        <taxon>Pseudomonadota</taxon>
        <taxon>Betaproteobacteria</taxon>
        <taxon>Burkholderiales</taxon>
        <taxon>Comamonadaceae</taxon>
        <taxon>Ramlibacter</taxon>
    </lineage>
</organism>
<evidence type="ECO:0000256" key="9">
    <source>
        <dbReference type="RuleBase" id="RU365093"/>
    </source>
</evidence>
<dbReference type="PRINTS" id="PR01490">
    <property type="entry name" value="RTXTOXIND"/>
</dbReference>
<evidence type="ECO:0000256" key="6">
    <source>
        <dbReference type="ARBA" id="ARBA00022692"/>
    </source>
</evidence>
<keyword evidence="4 9" id="KW-1003">Cell membrane</keyword>
<dbReference type="InterPro" id="IPR058781">
    <property type="entry name" value="HH_AprE-like"/>
</dbReference>
<evidence type="ECO:0000256" key="2">
    <source>
        <dbReference type="ARBA" id="ARBA00009477"/>
    </source>
</evidence>
<feature type="domain" description="AprE-like beta-barrel" evidence="12">
    <location>
        <begin position="336"/>
        <end position="424"/>
    </location>
</feature>
<comment type="subcellular location">
    <subcellularLocation>
        <location evidence="1 9">Cell inner membrane</location>
        <topology evidence="1 9">Single-pass membrane protein</topology>
    </subcellularLocation>
</comment>
<sequence length="449" mass="49261">MQETTGIAARALPAAGGEGSQQHARGLVRAGFWILGGALLPIALWMGLAPLSIAVVAPAVVKVDLDRRPVQHLEGGTVREVLVRDGQQVRAGEPVLVLGDVRVEADRNRLDYRVLAERAALVRLEAEHALAPVLRFPADLLAQARQDARIEQALQKEGGHFRAQRHALDSGSALLRAQRERVEQEILAVRAQIEQAQRSMQLQRSDLEANRRLVGEGFISASRIAQLEAVVIDYAARLEERRSELARAQQRLVELDLKIGSLRNDYVKAASDQLKEATQRLSELEQEQRKSDDAARRQVVVAPATGQVIDLKVNSPGAVVRPGEPIADIVPSETQLTVEARVRPEDIANVHEGQSARLKFTALRYRNSMMVEGKVTYVSADRLVDRQDGQPYYAVAIVADADALANLGGDFRLQAGMSAEVYLDGGEKTPLEFLAEPVVNTLRRSARML</sequence>
<gene>
    <name evidence="13" type="ORF">JI746_18625</name>
</gene>
<dbReference type="Gene3D" id="2.40.30.170">
    <property type="match status" value="1"/>
</dbReference>
<evidence type="ECO:0000256" key="8">
    <source>
        <dbReference type="ARBA" id="ARBA00023136"/>
    </source>
</evidence>
<dbReference type="InterPro" id="IPR050739">
    <property type="entry name" value="MFP"/>
</dbReference>
<evidence type="ECO:0000256" key="10">
    <source>
        <dbReference type="SAM" id="Coils"/>
    </source>
</evidence>
<evidence type="ECO:0000256" key="7">
    <source>
        <dbReference type="ARBA" id="ARBA00022989"/>
    </source>
</evidence>
<feature type="transmembrane region" description="Helical" evidence="9">
    <location>
        <begin position="32"/>
        <end position="61"/>
    </location>
</feature>
<feature type="domain" description="AprE-like long alpha-helical hairpin" evidence="11">
    <location>
        <begin position="104"/>
        <end position="293"/>
    </location>
</feature>
<evidence type="ECO:0000259" key="11">
    <source>
        <dbReference type="Pfam" id="PF25994"/>
    </source>
</evidence>
<evidence type="ECO:0000313" key="14">
    <source>
        <dbReference type="Proteomes" id="UP000622707"/>
    </source>
</evidence>
<evidence type="ECO:0000259" key="12">
    <source>
        <dbReference type="Pfam" id="PF26002"/>
    </source>
</evidence>
<reference evidence="13 14" key="1">
    <citation type="journal article" date="2017" name="Int. J. Syst. Evol. Microbiol.">
        <title>Ramlibacter alkalitolerans sp. nov., alkali-tolerant bacterium isolated from soil of ginseng.</title>
        <authorList>
            <person name="Lee D.H."/>
            <person name="Cha C.J."/>
        </authorList>
    </citation>
    <scope>NUCLEOTIDE SEQUENCE [LARGE SCALE GENOMIC DNA]</scope>
    <source>
        <strain evidence="13 14">KACC 19305</strain>
    </source>
</reference>
<evidence type="ECO:0000313" key="13">
    <source>
        <dbReference type="EMBL" id="MBL0427137.1"/>
    </source>
</evidence>
<proteinExistence type="inferred from homology"/>
<accession>A0ABS1JSD1</accession>
<dbReference type="Pfam" id="PF26002">
    <property type="entry name" value="Beta-barrel_AprE"/>
    <property type="match status" value="1"/>
</dbReference>
<dbReference type="PANTHER" id="PTHR30386:SF17">
    <property type="entry name" value="ALKALINE PROTEASE SECRETION PROTEIN APRE"/>
    <property type="match status" value="1"/>
</dbReference>
<dbReference type="Pfam" id="PF25994">
    <property type="entry name" value="HH_AprE"/>
    <property type="match status" value="1"/>
</dbReference>
<feature type="coiled-coil region" evidence="10">
    <location>
        <begin position="179"/>
        <end position="294"/>
    </location>
</feature>
<keyword evidence="14" id="KW-1185">Reference proteome</keyword>
<dbReference type="EMBL" id="JAEQND010000010">
    <property type="protein sequence ID" value="MBL0427137.1"/>
    <property type="molecule type" value="Genomic_DNA"/>
</dbReference>
<dbReference type="NCBIfam" id="TIGR01843">
    <property type="entry name" value="type_I_hlyD"/>
    <property type="match status" value="1"/>
</dbReference>
<evidence type="ECO:0000256" key="1">
    <source>
        <dbReference type="ARBA" id="ARBA00004377"/>
    </source>
</evidence>
<keyword evidence="10" id="KW-0175">Coiled coil</keyword>
<keyword evidence="7 9" id="KW-1133">Transmembrane helix</keyword>
<dbReference type="InterPro" id="IPR058982">
    <property type="entry name" value="Beta-barrel_AprE"/>
</dbReference>
<name>A0ABS1JSD1_9BURK</name>
<comment type="caution">
    <text evidence="13">The sequence shown here is derived from an EMBL/GenBank/DDBJ whole genome shotgun (WGS) entry which is preliminary data.</text>
</comment>
<evidence type="ECO:0000256" key="5">
    <source>
        <dbReference type="ARBA" id="ARBA00022519"/>
    </source>
</evidence>
<keyword evidence="5 9" id="KW-0997">Cell inner membrane</keyword>
<dbReference type="PANTHER" id="PTHR30386">
    <property type="entry name" value="MEMBRANE FUSION SUBUNIT OF EMRAB-TOLC MULTIDRUG EFFLUX PUMP"/>
    <property type="match status" value="1"/>
</dbReference>
<keyword evidence="3 9" id="KW-0813">Transport</keyword>
<dbReference type="InterPro" id="IPR010129">
    <property type="entry name" value="T1SS_HlyD"/>
</dbReference>
<dbReference type="RefSeq" id="WP_201691756.1">
    <property type="nucleotide sequence ID" value="NZ_JAEQND010000010.1"/>
</dbReference>
<protein>
    <recommendedName>
        <fullName evidence="9">Membrane fusion protein (MFP) family protein</fullName>
    </recommendedName>
</protein>
<keyword evidence="8 9" id="KW-0472">Membrane</keyword>
<keyword evidence="6 9" id="KW-0812">Transmembrane</keyword>
<evidence type="ECO:0000256" key="4">
    <source>
        <dbReference type="ARBA" id="ARBA00022475"/>
    </source>
</evidence>
<dbReference type="Proteomes" id="UP000622707">
    <property type="component" value="Unassembled WGS sequence"/>
</dbReference>
<evidence type="ECO:0000256" key="3">
    <source>
        <dbReference type="ARBA" id="ARBA00022448"/>
    </source>
</evidence>